<dbReference type="GO" id="GO:0008915">
    <property type="term" value="F:lipid-A-disaccharide synthase activity"/>
    <property type="evidence" value="ECO:0007669"/>
    <property type="project" value="InterPro"/>
</dbReference>
<evidence type="ECO:0000259" key="2">
    <source>
        <dbReference type="SMART" id="SM01259"/>
    </source>
</evidence>
<dbReference type="InterPro" id="IPR011499">
    <property type="entry name" value="Lipid_A_biosynth_N"/>
</dbReference>
<feature type="transmembrane region" description="Helical" evidence="1">
    <location>
        <begin position="40"/>
        <end position="56"/>
    </location>
</feature>
<feature type="domain" description="Lipid A biosynthesis N-terminal" evidence="2">
    <location>
        <begin position="10"/>
        <end position="81"/>
    </location>
</feature>
<dbReference type="Proteomes" id="UP000644699">
    <property type="component" value="Unassembled WGS sequence"/>
</dbReference>
<protein>
    <submittedName>
        <fullName evidence="3">Lipid A biosynthesis protein</fullName>
    </submittedName>
</protein>
<keyword evidence="1" id="KW-0812">Transmembrane</keyword>
<proteinExistence type="predicted"/>
<organism evidence="3 4">
    <name type="scientific">Aureimonas endophytica</name>
    <dbReference type="NCBI Taxonomy" id="2027858"/>
    <lineage>
        <taxon>Bacteria</taxon>
        <taxon>Pseudomonadati</taxon>
        <taxon>Pseudomonadota</taxon>
        <taxon>Alphaproteobacteria</taxon>
        <taxon>Hyphomicrobiales</taxon>
        <taxon>Aurantimonadaceae</taxon>
        <taxon>Aureimonas</taxon>
    </lineage>
</organism>
<dbReference type="RefSeq" id="WP_188909818.1">
    <property type="nucleotide sequence ID" value="NZ_BMIQ01000004.1"/>
</dbReference>
<keyword evidence="1" id="KW-0472">Membrane</keyword>
<dbReference type="Pfam" id="PF07578">
    <property type="entry name" value="LAB_N"/>
    <property type="match status" value="1"/>
</dbReference>
<gene>
    <name evidence="3" type="ORF">GCM10011390_30030</name>
</gene>
<dbReference type="EMBL" id="BMIQ01000004">
    <property type="protein sequence ID" value="GGE08967.1"/>
    <property type="molecule type" value="Genomic_DNA"/>
</dbReference>
<accession>A0A916ZQD0</accession>
<dbReference type="Gene3D" id="1.20.1280.290">
    <property type="match status" value="1"/>
</dbReference>
<feature type="transmembrane region" description="Helical" evidence="1">
    <location>
        <begin position="6"/>
        <end position="28"/>
    </location>
</feature>
<sequence length="93" mass="10569">MTESTVWLIIGFIGQGLFFGRILVQWIASERRGESVVPRSFWYFSIVGSLLLFAYAVHQRDIVIMMGQAFGILVYGRNLTFRRPKLVAAEAQA</sequence>
<reference evidence="3" key="1">
    <citation type="journal article" date="2014" name="Int. J. Syst. Evol. Microbiol.">
        <title>Complete genome sequence of Corynebacterium casei LMG S-19264T (=DSM 44701T), isolated from a smear-ripened cheese.</title>
        <authorList>
            <consortium name="US DOE Joint Genome Institute (JGI-PGF)"/>
            <person name="Walter F."/>
            <person name="Albersmeier A."/>
            <person name="Kalinowski J."/>
            <person name="Ruckert C."/>
        </authorList>
    </citation>
    <scope>NUCLEOTIDE SEQUENCE</scope>
    <source>
        <strain evidence="3">CGMCC 1.15367</strain>
    </source>
</reference>
<dbReference type="GO" id="GO:0016020">
    <property type="term" value="C:membrane"/>
    <property type="evidence" value="ECO:0007669"/>
    <property type="project" value="GOC"/>
</dbReference>
<evidence type="ECO:0000313" key="3">
    <source>
        <dbReference type="EMBL" id="GGE08967.1"/>
    </source>
</evidence>
<dbReference type="SMART" id="SM01259">
    <property type="entry name" value="LAB_N"/>
    <property type="match status" value="1"/>
</dbReference>
<dbReference type="GO" id="GO:0009245">
    <property type="term" value="P:lipid A biosynthetic process"/>
    <property type="evidence" value="ECO:0007669"/>
    <property type="project" value="InterPro"/>
</dbReference>
<keyword evidence="4" id="KW-1185">Reference proteome</keyword>
<dbReference type="AlphaFoldDB" id="A0A916ZQD0"/>
<keyword evidence="1" id="KW-1133">Transmembrane helix</keyword>
<reference evidence="3" key="2">
    <citation type="submission" date="2020-09" db="EMBL/GenBank/DDBJ databases">
        <authorList>
            <person name="Sun Q."/>
            <person name="Zhou Y."/>
        </authorList>
    </citation>
    <scope>NUCLEOTIDE SEQUENCE</scope>
    <source>
        <strain evidence="3">CGMCC 1.15367</strain>
    </source>
</reference>
<evidence type="ECO:0000256" key="1">
    <source>
        <dbReference type="SAM" id="Phobius"/>
    </source>
</evidence>
<name>A0A916ZQD0_9HYPH</name>
<comment type="caution">
    <text evidence="3">The sequence shown here is derived from an EMBL/GenBank/DDBJ whole genome shotgun (WGS) entry which is preliminary data.</text>
</comment>
<evidence type="ECO:0000313" key="4">
    <source>
        <dbReference type="Proteomes" id="UP000644699"/>
    </source>
</evidence>
<feature type="transmembrane region" description="Helical" evidence="1">
    <location>
        <begin position="62"/>
        <end position="80"/>
    </location>
</feature>